<proteinExistence type="predicted"/>
<evidence type="ECO:0000313" key="2">
    <source>
        <dbReference type="EMBL" id="KAI5448111.1"/>
    </source>
</evidence>
<keyword evidence="3" id="KW-1185">Reference proteome</keyword>
<reference evidence="2 3" key="1">
    <citation type="journal article" date="2022" name="Nat. Genet.">
        <title>Improved pea reference genome and pan-genome highlight genomic features and evolutionary characteristics.</title>
        <authorList>
            <person name="Yang T."/>
            <person name="Liu R."/>
            <person name="Luo Y."/>
            <person name="Hu S."/>
            <person name="Wang D."/>
            <person name="Wang C."/>
            <person name="Pandey M.K."/>
            <person name="Ge S."/>
            <person name="Xu Q."/>
            <person name="Li N."/>
            <person name="Li G."/>
            <person name="Huang Y."/>
            <person name="Saxena R.K."/>
            <person name="Ji Y."/>
            <person name="Li M."/>
            <person name="Yan X."/>
            <person name="He Y."/>
            <person name="Liu Y."/>
            <person name="Wang X."/>
            <person name="Xiang C."/>
            <person name="Varshney R.K."/>
            <person name="Ding H."/>
            <person name="Gao S."/>
            <person name="Zong X."/>
        </authorList>
    </citation>
    <scope>NUCLEOTIDE SEQUENCE [LARGE SCALE GENOMIC DNA]</scope>
    <source>
        <strain evidence="2 3">cv. Zhongwan 6</strain>
    </source>
</reference>
<feature type="signal peptide" evidence="1">
    <location>
        <begin position="1"/>
        <end position="19"/>
    </location>
</feature>
<accession>A0A9D5H0R8</accession>
<dbReference type="Gramene" id="Psat01G0551100-T1">
    <property type="protein sequence ID" value="KAI5448111.1"/>
    <property type="gene ID" value="KIW84_015511"/>
</dbReference>
<name>A0A9D5H0R8_PEA</name>
<sequence>MWVVCFCLYLGVGLELSWRNKVIFYSFLNVNEVAGSPLCVTLLRNFNLRNVVHIDEKYKVSLESFKNHLYGRLIMSKGVPPLKLQDLCGFVDCLKITFDDDVVSIDVLHQGDLSVQGNENLCGLADIEVTDQGKIDKNNEGDSDSVDTFFQEDHQEEVIADSLILEGDSIVVADYNLLNFIAFVIHDIQVLGFVSTEAQQAMNFLSESWSNMAKKDEMVDLDENRNQPIQLVV</sequence>
<comment type="caution">
    <text evidence="2">The sequence shown here is derived from an EMBL/GenBank/DDBJ whole genome shotgun (WGS) entry which is preliminary data.</text>
</comment>
<organism evidence="2 3">
    <name type="scientific">Pisum sativum</name>
    <name type="common">Garden pea</name>
    <name type="synonym">Lathyrus oleraceus</name>
    <dbReference type="NCBI Taxonomy" id="3888"/>
    <lineage>
        <taxon>Eukaryota</taxon>
        <taxon>Viridiplantae</taxon>
        <taxon>Streptophyta</taxon>
        <taxon>Embryophyta</taxon>
        <taxon>Tracheophyta</taxon>
        <taxon>Spermatophyta</taxon>
        <taxon>Magnoliopsida</taxon>
        <taxon>eudicotyledons</taxon>
        <taxon>Gunneridae</taxon>
        <taxon>Pentapetalae</taxon>
        <taxon>rosids</taxon>
        <taxon>fabids</taxon>
        <taxon>Fabales</taxon>
        <taxon>Fabaceae</taxon>
        <taxon>Papilionoideae</taxon>
        <taxon>50 kb inversion clade</taxon>
        <taxon>NPAAA clade</taxon>
        <taxon>Hologalegina</taxon>
        <taxon>IRL clade</taxon>
        <taxon>Fabeae</taxon>
        <taxon>Lathyrus</taxon>
    </lineage>
</organism>
<keyword evidence="1" id="KW-0732">Signal</keyword>
<gene>
    <name evidence="2" type="ORF">KIW84_015511</name>
</gene>
<dbReference type="EMBL" id="JAMSHJ010000001">
    <property type="protein sequence ID" value="KAI5448111.1"/>
    <property type="molecule type" value="Genomic_DNA"/>
</dbReference>
<dbReference type="AlphaFoldDB" id="A0A9D5H0R8"/>
<protein>
    <submittedName>
        <fullName evidence="2">Uncharacterized protein</fullName>
    </submittedName>
</protein>
<evidence type="ECO:0000313" key="3">
    <source>
        <dbReference type="Proteomes" id="UP001058974"/>
    </source>
</evidence>
<evidence type="ECO:0000256" key="1">
    <source>
        <dbReference type="SAM" id="SignalP"/>
    </source>
</evidence>
<feature type="chain" id="PRO_5039196457" evidence="1">
    <location>
        <begin position="20"/>
        <end position="233"/>
    </location>
</feature>
<dbReference type="Proteomes" id="UP001058974">
    <property type="component" value="Chromosome 1"/>
</dbReference>